<dbReference type="SUPFAM" id="SSF111337">
    <property type="entry name" value="QueA-like"/>
    <property type="match status" value="1"/>
</dbReference>
<dbReference type="Pfam" id="PF02547">
    <property type="entry name" value="Queuosine_synth"/>
    <property type="match status" value="1"/>
</dbReference>
<organism evidence="5">
    <name type="scientific">Emiliania huxleyi</name>
    <name type="common">Coccolithophore</name>
    <name type="synonym">Pontosphaera huxleyi</name>
    <dbReference type="NCBI Taxonomy" id="2903"/>
    <lineage>
        <taxon>Eukaryota</taxon>
        <taxon>Haptista</taxon>
        <taxon>Haptophyta</taxon>
        <taxon>Prymnesiophyceae</taxon>
        <taxon>Isochrysidales</taxon>
        <taxon>Noelaerhabdaceae</taxon>
        <taxon>Emiliania</taxon>
    </lineage>
</organism>
<name>A0A7S3WD28_EMIHU</name>
<keyword evidence="4" id="KW-0671">Queuosine biosynthesis</keyword>
<accession>A0A7S3WD28</accession>
<dbReference type="InterPro" id="IPR036100">
    <property type="entry name" value="QueA_sf"/>
</dbReference>
<dbReference type="EMBL" id="HBIR01023709">
    <property type="protein sequence ID" value="CAE0550514.1"/>
    <property type="molecule type" value="Transcribed_RNA"/>
</dbReference>
<evidence type="ECO:0000313" key="5">
    <source>
        <dbReference type="EMBL" id="CAE0550514.1"/>
    </source>
</evidence>
<gene>
    <name evidence="5" type="ORF">EHUX00137_LOCUS18168</name>
</gene>
<evidence type="ECO:0008006" key="6">
    <source>
        <dbReference type="Google" id="ProtNLM"/>
    </source>
</evidence>
<dbReference type="AlphaFoldDB" id="A0A7S3WD28"/>
<evidence type="ECO:0000256" key="4">
    <source>
        <dbReference type="ARBA" id="ARBA00022785"/>
    </source>
</evidence>
<protein>
    <recommendedName>
        <fullName evidence="6">S-adenosylmethionine:tRNA ribosyltransferase-isomerase</fullName>
    </recommendedName>
</protein>
<dbReference type="PANTHER" id="PTHR30307:SF0">
    <property type="entry name" value="S-ADENOSYLMETHIONINE:TRNA RIBOSYLTRANSFERASE-ISOMERASE"/>
    <property type="match status" value="1"/>
</dbReference>
<keyword evidence="2" id="KW-0808">Transferase</keyword>
<dbReference type="InterPro" id="IPR003699">
    <property type="entry name" value="QueA"/>
</dbReference>
<evidence type="ECO:0000256" key="3">
    <source>
        <dbReference type="ARBA" id="ARBA00022691"/>
    </source>
</evidence>
<dbReference type="GO" id="GO:0051075">
    <property type="term" value="F:S-adenosylmethionine:tRNA ribosyltransferase-isomerase activity"/>
    <property type="evidence" value="ECO:0007669"/>
    <property type="project" value="TreeGrafter"/>
</dbReference>
<sequence length="167" mass="17613">MHAEPFSISADALGALALSAAEGRPIVPVGTTSVRVLESAYWLAARAAPDPKPSGDLGRLGQWDAYNLSAAAPPPSRLEALTTLHGLAEAAGGRLYGATSLCIAPGYRFALCDGMVTNFHAPDSTLMLLVSALLGGADNAREVYEHAVRREYRFLSYGDSSLLLRAR</sequence>
<reference evidence="5" key="1">
    <citation type="submission" date="2021-01" db="EMBL/GenBank/DDBJ databases">
        <authorList>
            <person name="Corre E."/>
            <person name="Pelletier E."/>
            <person name="Niang G."/>
            <person name="Scheremetjew M."/>
            <person name="Finn R."/>
            <person name="Kale V."/>
            <person name="Holt S."/>
            <person name="Cochrane G."/>
            <person name="Meng A."/>
            <person name="Brown T."/>
            <person name="Cohen L."/>
        </authorList>
    </citation>
    <scope>NUCLEOTIDE SEQUENCE</scope>
    <source>
        <strain evidence="5">379</strain>
    </source>
</reference>
<evidence type="ECO:0000256" key="2">
    <source>
        <dbReference type="ARBA" id="ARBA00022679"/>
    </source>
</evidence>
<dbReference type="InterPro" id="IPR042118">
    <property type="entry name" value="QueA_dom1"/>
</dbReference>
<dbReference type="GO" id="GO:0008616">
    <property type="term" value="P:tRNA queuosine(34) biosynthetic process"/>
    <property type="evidence" value="ECO:0007669"/>
    <property type="project" value="UniProtKB-KW"/>
</dbReference>
<keyword evidence="1" id="KW-0963">Cytoplasm</keyword>
<evidence type="ECO:0000256" key="1">
    <source>
        <dbReference type="ARBA" id="ARBA00022490"/>
    </source>
</evidence>
<dbReference type="Gene3D" id="3.40.1780.10">
    <property type="entry name" value="QueA-like"/>
    <property type="match status" value="1"/>
</dbReference>
<dbReference type="PANTHER" id="PTHR30307">
    <property type="entry name" value="S-ADENOSYLMETHIONINE:TRNA RIBOSYLTRANSFERASE-ISOMERASE"/>
    <property type="match status" value="1"/>
</dbReference>
<keyword evidence="3" id="KW-0949">S-adenosyl-L-methionine</keyword>
<proteinExistence type="predicted"/>